<dbReference type="STRING" id="418495.SAMN05216215_101035"/>
<dbReference type="InterPro" id="IPR050644">
    <property type="entry name" value="PG_Glycine_Bridge_Synth"/>
</dbReference>
<keyword evidence="4" id="KW-1185">Reference proteome</keyword>
<dbReference type="Gene3D" id="3.40.50.2000">
    <property type="entry name" value="Glycogen Phosphorylase B"/>
    <property type="match status" value="1"/>
</dbReference>
<feature type="domain" description="BioF2-like acetyltransferase" evidence="2">
    <location>
        <begin position="480"/>
        <end position="611"/>
    </location>
</feature>
<protein>
    <submittedName>
        <fullName evidence="3">UDP-N-acetylglucosamine transferase subunit ALG13</fullName>
    </submittedName>
</protein>
<feature type="domain" description="Glycosyl transferase family 28 C-terminal" evidence="1">
    <location>
        <begin position="167"/>
        <end position="285"/>
    </location>
</feature>
<dbReference type="PANTHER" id="PTHR36174">
    <property type="entry name" value="LIPID II:GLYCINE GLYCYLTRANSFERASE"/>
    <property type="match status" value="1"/>
</dbReference>
<dbReference type="OrthoDB" id="9785911at2"/>
<dbReference type="Pfam" id="PF13480">
    <property type="entry name" value="Acetyltransf_6"/>
    <property type="match status" value="1"/>
</dbReference>
<dbReference type="InterPro" id="IPR016181">
    <property type="entry name" value="Acyl_CoA_acyltransferase"/>
</dbReference>
<evidence type="ECO:0000313" key="3">
    <source>
        <dbReference type="EMBL" id="SDX35912.1"/>
    </source>
</evidence>
<keyword evidence="3" id="KW-0808">Transferase</keyword>
<organism evidence="3 4">
    <name type="scientific">Saccharopolyspora shandongensis</name>
    <dbReference type="NCBI Taxonomy" id="418495"/>
    <lineage>
        <taxon>Bacteria</taxon>
        <taxon>Bacillati</taxon>
        <taxon>Actinomycetota</taxon>
        <taxon>Actinomycetes</taxon>
        <taxon>Pseudonocardiales</taxon>
        <taxon>Pseudonocardiaceae</taxon>
        <taxon>Saccharopolyspora</taxon>
    </lineage>
</organism>
<reference evidence="4" key="1">
    <citation type="submission" date="2016-10" db="EMBL/GenBank/DDBJ databases">
        <authorList>
            <person name="Varghese N."/>
            <person name="Submissions S."/>
        </authorList>
    </citation>
    <scope>NUCLEOTIDE SEQUENCE [LARGE SCALE GENOMIC DNA]</scope>
    <source>
        <strain evidence="4">CGMCC 4.3530</strain>
    </source>
</reference>
<name>A0A1H3B1U9_9PSEU</name>
<sequence length="679" mass="75422">MTTLFVATTGGHLAQLHSLSERIPADGPAVWVTSRNEQSTSMLADRDVVYVPPVGCRSVRGVLRCLPIAHRLWRARGITRAISTGSGIALGFLPYLAARGVECHYIESAARVNSPSLTGKLLRWVPRVRVYTQYPHAADRGWRYGGSQFDVYRATIADRPRGDRLRVVVTVGASTYPFRRMIESLVPLLEPDGALHQATGLPVEVLWQTGPAPVDDLPIQTKPYLPITQLAEALSSADVVISHSGTGSVLLAFDAGKAPVVVTRERRFGEAIDDHQRQLATELDRRGLVLHRELGDITVDDLLAARSTAVGALREPPSFQLSRTPAKALMRSATPEIVTVDPRKDPRWAELAAGPQGSMFTSQPWLEALCRTYGFTPEARIAVDASGAVVGGFAWVRVHDIRGERLCSLPFSDWADPFAPDETVWHQLTDGIVDQGLPIALRCLHSEAPVRDPRLREAGRLAWHATRLDAPLPELHRRISANARRNIAAAERSGVRISADTGVEALRNFHRMQVRLRKHKYRMLAQPMEFFENIWEQFHSDDSVVTMTARVGDEPVAAAVFLQWNGVLHFKFGSSLQDRLHLRPNDAIYWAAIRWAVDRGLRLVDWGVSDLDQPGLLRFKRKYADDEKQVVILRSQRGSSTERSEVDDLLGKITGLLTDESVSDDITGKAGSLLYRYFC</sequence>
<gene>
    <name evidence="3" type="ORF">SAMN05216215_101035</name>
</gene>
<proteinExistence type="predicted"/>
<evidence type="ECO:0000313" key="4">
    <source>
        <dbReference type="Proteomes" id="UP000199529"/>
    </source>
</evidence>
<dbReference type="SUPFAM" id="SSF55729">
    <property type="entry name" value="Acyl-CoA N-acyltransferases (Nat)"/>
    <property type="match status" value="1"/>
</dbReference>
<evidence type="ECO:0000259" key="1">
    <source>
        <dbReference type="Pfam" id="PF04101"/>
    </source>
</evidence>
<accession>A0A1H3B1U9</accession>
<dbReference type="InterPro" id="IPR038740">
    <property type="entry name" value="BioF2-like_GNAT_dom"/>
</dbReference>
<evidence type="ECO:0000259" key="2">
    <source>
        <dbReference type="Pfam" id="PF13480"/>
    </source>
</evidence>
<dbReference type="EMBL" id="FNOK01000010">
    <property type="protein sequence ID" value="SDX35912.1"/>
    <property type="molecule type" value="Genomic_DNA"/>
</dbReference>
<dbReference type="Proteomes" id="UP000199529">
    <property type="component" value="Unassembled WGS sequence"/>
</dbReference>
<dbReference type="SUPFAM" id="SSF53756">
    <property type="entry name" value="UDP-Glycosyltransferase/glycogen phosphorylase"/>
    <property type="match status" value="1"/>
</dbReference>
<dbReference type="InterPro" id="IPR007235">
    <property type="entry name" value="Glyco_trans_28_C"/>
</dbReference>
<dbReference type="PANTHER" id="PTHR36174:SF1">
    <property type="entry name" value="LIPID II:GLYCINE GLYCYLTRANSFERASE"/>
    <property type="match status" value="1"/>
</dbReference>
<dbReference type="Pfam" id="PF04101">
    <property type="entry name" value="Glyco_tran_28_C"/>
    <property type="match status" value="1"/>
</dbReference>
<dbReference type="RefSeq" id="WP_093265310.1">
    <property type="nucleotide sequence ID" value="NZ_FNOK01000010.1"/>
</dbReference>
<dbReference type="Gene3D" id="3.40.630.30">
    <property type="match status" value="1"/>
</dbReference>
<dbReference type="GO" id="GO:0016758">
    <property type="term" value="F:hexosyltransferase activity"/>
    <property type="evidence" value="ECO:0007669"/>
    <property type="project" value="InterPro"/>
</dbReference>
<dbReference type="AlphaFoldDB" id="A0A1H3B1U9"/>